<dbReference type="Pfam" id="PF17132">
    <property type="entry name" value="Glyco_hydro_106"/>
    <property type="match status" value="1"/>
</dbReference>
<dbReference type="EMBL" id="SNYC01000005">
    <property type="protein sequence ID" value="TDQ08207.1"/>
    <property type="molecule type" value="Genomic_DNA"/>
</dbReference>
<evidence type="ECO:0000256" key="2">
    <source>
        <dbReference type="ARBA" id="ARBA00022801"/>
    </source>
</evidence>
<dbReference type="Pfam" id="PF22666">
    <property type="entry name" value="Glyco_hydro_2_N2"/>
    <property type="match status" value="1"/>
</dbReference>
<dbReference type="PANTHER" id="PTHR43817">
    <property type="entry name" value="GLYCOSYL HYDROLASE"/>
    <property type="match status" value="1"/>
</dbReference>
<dbReference type="AlphaFoldDB" id="A0A4R6SSD6"/>
<proteinExistence type="predicted"/>
<dbReference type="InterPro" id="IPR054593">
    <property type="entry name" value="Beta-mannosidase-like_N2"/>
</dbReference>
<evidence type="ECO:0000256" key="1">
    <source>
        <dbReference type="ARBA" id="ARBA00022729"/>
    </source>
</evidence>
<reference evidence="5 6" key="1">
    <citation type="submission" date="2019-03" db="EMBL/GenBank/DDBJ databases">
        <title>Genomic Encyclopedia of Archaeal and Bacterial Type Strains, Phase II (KMG-II): from individual species to whole genera.</title>
        <authorList>
            <person name="Goeker M."/>
        </authorList>
    </citation>
    <scope>NUCLEOTIDE SEQUENCE [LARGE SCALE GENOMIC DNA]</scope>
    <source>
        <strain evidence="5 6">DSM 19035</strain>
    </source>
</reference>
<dbReference type="PANTHER" id="PTHR43817:SF1">
    <property type="entry name" value="HYDROLASE, FAMILY 43, PUTATIVE (AFU_ORTHOLOGUE AFUA_3G01660)-RELATED"/>
    <property type="match status" value="1"/>
</dbReference>
<evidence type="ECO:0000256" key="3">
    <source>
        <dbReference type="SAM" id="MobiDB-lite"/>
    </source>
</evidence>
<feature type="domain" description="Beta-mannosidase-like galactose-binding" evidence="4">
    <location>
        <begin position="983"/>
        <end position="1080"/>
    </location>
</feature>
<dbReference type="NCBIfam" id="NF045579">
    <property type="entry name" value="rhamnoside_JR"/>
    <property type="match status" value="1"/>
</dbReference>
<dbReference type="SUPFAM" id="SSF49785">
    <property type="entry name" value="Galactose-binding domain-like"/>
    <property type="match status" value="1"/>
</dbReference>
<keyword evidence="6" id="KW-1185">Reference proteome</keyword>
<dbReference type="Gene3D" id="2.60.120.260">
    <property type="entry name" value="Galactose-binding domain-like"/>
    <property type="match status" value="2"/>
</dbReference>
<keyword evidence="1" id="KW-0732">Signal</keyword>
<comment type="caution">
    <text evidence="5">The sequence shown here is derived from an EMBL/GenBank/DDBJ whole genome shotgun (WGS) entry which is preliminary data.</text>
</comment>
<dbReference type="GO" id="GO:0004553">
    <property type="term" value="F:hydrolase activity, hydrolyzing O-glycosyl compounds"/>
    <property type="evidence" value="ECO:0007669"/>
    <property type="project" value="UniProtKB-ARBA"/>
</dbReference>
<evidence type="ECO:0000313" key="5">
    <source>
        <dbReference type="EMBL" id="TDQ08207.1"/>
    </source>
</evidence>
<dbReference type="InterPro" id="IPR008979">
    <property type="entry name" value="Galactose-bd-like_sf"/>
</dbReference>
<evidence type="ECO:0000313" key="6">
    <source>
        <dbReference type="Proteomes" id="UP000295620"/>
    </source>
</evidence>
<dbReference type="Proteomes" id="UP000295620">
    <property type="component" value="Unassembled WGS sequence"/>
</dbReference>
<sequence>MGLIVPNGTSIKIIQPQMLKRTYTLFIAISLLTACMSKQKTVKDQPNAAGSDLEKGFINPAQTQTSIYWYWMSDNISRSGVVKDLHAMKEAGINRAFIGNIGYDSTPYGKVKLFSDEWWDIMHTALKTATELNIEIGIFNGPGWSQSGGPWIKPAQSMRYLTAAKTNVTGPKKISLTLKKPDGDFQDVKVIAFKTPKNYGTTLLASKPKISTSIPVNNIENLIDGKMDTEVAMTTPEALSIDFETAEVFTARSVVVYPAHRPIRGQVDIQVKENGTYKTIRSFEINRTNAELNVGFTPYGPIAISIPATSAKTFRLVFNKSFNRFSLKEIQISAAPVVGNYIEKTLAKMFQTPLPYWNEYQWPDQPVVDDQKLVIDPQQVMDISAYMDASGTLNWTIPAGDWTIMRTGMLPTGVKNGPASPEGTGYEVDKMSKEHIESHFNAFMGDLIKRIPAEDRKTWKVVVQDSYETGGQNWTDGMVSKFKTNYGYDPLPFLPAIMGEVVGSQEQSDRFLWDLRRFVADRVAYDYVGGLRDVSHKHGLTTWLENYGHWGFPGEFLQYGGQSDEIGGEFWSEGELGNIENRAASSAAHIYGKTKVSAESFTAGDRPYVRYPYMMKQRGDRFFTEGINSTLLHVMIQQPTDDKVPGINANFGNEFNRHNTWYSYLGLFTDYLKRCNFMLQQGKYVADVAYFIGEDAPKMTGVTDPALPAGYSFDYINAEVIHNRVKVQDGKLVLPDGMSYRLLVLPKLKTIRPELLEKIKDLVKQGANILGPAPERSPSLENFPAADVKVKNLASELWAGVNGTTVKSARFGKGLVMSGMDMQTALNELSVVPDFSLKTKEPVLYIHRTAPGAEIYFISNQSDKQININPEFRLAEKQPELWDPVTGRFRTLPQFTATGKATAVPLKLEPLQSVFVVFRKDAASVAPAAVNFPEDKLLNEIKSPWLVTFDPKMRGPEQPVTFDKLVDWSQRPEESIKYYSGTAVYKNTFKGILPKANERIYLNLTDVKVMAKIKINGKDVGGVWTAPWNADITDAIKNGENTIEISVVNTWVNRLIGDSKLPEAERRTWSNNNPYRPDSRLAPSGLTGPVTITTKTYN</sequence>
<dbReference type="CDD" id="cd03143">
    <property type="entry name" value="A4_beta-galactosidase_middle_domain"/>
    <property type="match status" value="1"/>
</dbReference>
<gene>
    <name evidence="5" type="ORF">ATK78_2714</name>
</gene>
<organism evidence="5 6">
    <name type="scientific">Pedobacter metabolipauper</name>
    <dbReference type="NCBI Taxonomy" id="425513"/>
    <lineage>
        <taxon>Bacteria</taxon>
        <taxon>Pseudomonadati</taxon>
        <taxon>Bacteroidota</taxon>
        <taxon>Sphingobacteriia</taxon>
        <taxon>Sphingobacteriales</taxon>
        <taxon>Sphingobacteriaceae</taxon>
        <taxon>Pedobacter</taxon>
    </lineage>
</organism>
<keyword evidence="2" id="KW-0378">Hydrolase</keyword>
<feature type="region of interest" description="Disordered" evidence="3">
    <location>
        <begin position="1066"/>
        <end position="1098"/>
    </location>
</feature>
<protein>
    <submittedName>
        <fullName evidence="5">Alpha-L-rhamnosidase-like protein</fullName>
    </submittedName>
</protein>
<name>A0A4R6SSD6_9SPHI</name>
<accession>A0A4R6SSD6</accession>
<evidence type="ECO:0000259" key="4">
    <source>
        <dbReference type="Pfam" id="PF22666"/>
    </source>
</evidence>